<organism evidence="1">
    <name type="scientific">Rhizophora mucronata</name>
    <name type="common">Asiatic mangrove</name>
    <dbReference type="NCBI Taxonomy" id="61149"/>
    <lineage>
        <taxon>Eukaryota</taxon>
        <taxon>Viridiplantae</taxon>
        <taxon>Streptophyta</taxon>
        <taxon>Embryophyta</taxon>
        <taxon>Tracheophyta</taxon>
        <taxon>Spermatophyta</taxon>
        <taxon>Magnoliopsida</taxon>
        <taxon>eudicotyledons</taxon>
        <taxon>Gunneridae</taxon>
        <taxon>Pentapetalae</taxon>
        <taxon>rosids</taxon>
        <taxon>fabids</taxon>
        <taxon>Malpighiales</taxon>
        <taxon>Rhizophoraceae</taxon>
        <taxon>Rhizophora</taxon>
    </lineage>
</organism>
<accession>A0A2P2IJF5</accession>
<dbReference type="AlphaFoldDB" id="A0A2P2IJF5"/>
<reference evidence="1" key="1">
    <citation type="submission" date="2018-02" db="EMBL/GenBank/DDBJ databases">
        <title>Rhizophora mucronata_Transcriptome.</title>
        <authorList>
            <person name="Meera S.P."/>
            <person name="Sreeshan A."/>
            <person name="Augustine A."/>
        </authorList>
    </citation>
    <scope>NUCLEOTIDE SEQUENCE</scope>
    <source>
        <tissue evidence="1">Leaf</tissue>
    </source>
</reference>
<keyword evidence="1" id="KW-0418">Kinase</keyword>
<proteinExistence type="predicted"/>
<name>A0A2P2IJF5_RHIMU</name>
<protein>
    <submittedName>
        <fullName evidence="1">Serine/threonine-protein kinase prpf4B-like isoform X2</fullName>
    </submittedName>
</protein>
<sequence>MKGSVQHSYVYPYKLQKKKTSSSHLIFLHRHRLNQHHHKSFACDFLSRGIQTCQAAFYLLCHRNEPNAHWHQLLVQL</sequence>
<dbReference type="EMBL" id="GGEC01000865">
    <property type="protein sequence ID" value="MBW81348.1"/>
    <property type="molecule type" value="Transcribed_RNA"/>
</dbReference>
<evidence type="ECO:0000313" key="1">
    <source>
        <dbReference type="EMBL" id="MBW81348.1"/>
    </source>
</evidence>
<dbReference type="GO" id="GO:0016301">
    <property type="term" value="F:kinase activity"/>
    <property type="evidence" value="ECO:0007669"/>
    <property type="project" value="UniProtKB-KW"/>
</dbReference>
<keyword evidence="1" id="KW-0808">Transferase</keyword>